<reference evidence="3 4" key="1">
    <citation type="submission" date="2024-07" db="EMBL/GenBank/DDBJ databases">
        <title>Description of Labrys sedimenti sp. nov., isolated from a diclofenac-degrading enrichment culture.</title>
        <authorList>
            <person name="Tancsics A."/>
            <person name="Csepanyi A."/>
        </authorList>
    </citation>
    <scope>NUCLEOTIDE SEQUENCE [LARGE SCALE GENOMIC DNA]</scope>
    <source>
        <strain evidence="3 4">LMG 23578</strain>
    </source>
</reference>
<dbReference type="Gene3D" id="2.120.10.30">
    <property type="entry name" value="TolB, C-terminal domain"/>
    <property type="match status" value="1"/>
</dbReference>
<evidence type="ECO:0000259" key="2">
    <source>
        <dbReference type="Pfam" id="PF08450"/>
    </source>
</evidence>
<sequence length="302" mass="32932">MSDYEILDERFAALIIGHARLEKLWTGCRWAEGPVYVPAAKSVLWSDIPNDRVMRFDETDGSVSVFESPCGYHNGHTLDQAGRVIACEHGGRRLTRLEPDGRWSVLADSHGGRRLNSPNDVVVKSDGSIWFTDPTYGIDSNYEGHAAVSEIGASYVYRVDAATGAVQPVITDRIKPNGLAFSPDESLLYVADTGASHVPGLPRAIHAYDLSASGETIGPARTFAVCEAGFFDGFRVDRDGNVWASSADSVRIYARDGSLIGRIPIPEIVSNLCFGGPKRNRLYITAQSSLYAIYVNNHPPGW</sequence>
<dbReference type="Proteomes" id="UP001555786">
    <property type="component" value="Unassembled WGS sequence"/>
</dbReference>
<keyword evidence="1" id="KW-0378">Hydrolase</keyword>
<name>A0ABV3PNR3_9HYPH</name>
<dbReference type="PANTHER" id="PTHR47572:SF4">
    <property type="entry name" value="LACTONASE DRP35"/>
    <property type="match status" value="1"/>
</dbReference>
<protein>
    <submittedName>
        <fullName evidence="3">SMP-30/gluconolactonase/LRE family protein</fullName>
    </submittedName>
</protein>
<dbReference type="InterPro" id="IPR051262">
    <property type="entry name" value="SMP-30/CGR1_Lactonase"/>
</dbReference>
<comment type="caution">
    <text evidence="3">The sequence shown here is derived from an EMBL/GenBank/DDBJ whole genome shotgun (WGS) entry which is preliminary data.</text>
</comment>
<accession>A0ABV3PNR3</accession>
<dbReference type="PANTHER" id="PTHR47572">
    <property type="entry name" value="LIPOPROTEIN-RELATED"/>
    <property type="match status" value="1"/>
</dbReference>
<evidence type="ECO:0000256" key="1">
    <source>
        <dbReference type="ARBA" id="ARBA00022801"/>
    </source>
</evidence>
<dbReference type="PRINTS" id="PR01790">
    <property type="entry name" value="SMP30FAMILY"/>
</dbReference>
<evidence type="ECO:0000313" key="3">
    <source>
        <dbReference type="EMBL" id="MEW9307274.1"/>
    </source>
</evidence>
<dbReference type="InterPro" id="IPR011042">
    <property type="entry name" value="6-blade_b-propeller_TolB-like"/>
</dbReference>
<gene>
    <name evidence="3" type="ORF">ABXS05_17110</name>
</gene>
<evidence type="ECO:0000313" key="4">
    <source>
        <dbReference type="Proteomes" id="UP001555786"/>
    </source>
</evidence>
<proteinExistence type="predicted"/>
<dbReference type="InterPro" id="IPR005511">
    <property type="entry name" value="SMP-30"/>
</dbReference>
<organism evidence="3 4">
    <name type="scientific">Labrys neptuniae</name>
    <dbReference type="NCBI Taxonomy" id="376174"/>
    <lineage>
        <taxon>Bacteria</taxon>
        <taxon>Pseudomonadati</taxon>
        <taxon>Pseudomonadota</taxon>
        <taxon>Alphaproteobacteria</taxon>
        <taxon>Hyphomicrobiales</taxon>
        <taxon>Xanthobacteraceae</taxon>
        <taxon>Labrys</taxon>
    </lineage>
</organism>
<dbReference type="Pfam" id="PF08450">
    <property type="entry name" value="SGL"/>
    <property type="match status" value="1"/>
</dbReference>
<dbReference type="EMBL" id="JBFNQD010000005">
    <property type="protein sequence ID" value="MEW9307274.1"/>
    <property type="molecule type" value="Genomic_DNA"/>
</dbReference>
<feature type="domain" description="SMP-30/Gluconolactonase/LRE-like region" evidence="2">
    <location>
        <begin position="30"/>
        <end position="286"/>
    </location>
</feature>
<dbReference type="RefSeq" id="WP_367624764.1">
    <property type="nucleotide sequence ID" value="NZ_JBFNQD010000005.1"/>
</dbReference>
<dbReference type="InterPro" id="IPR013658">
    <property type="entry name" value="SGL"/>
</dbReference>
<dbReference type="SUPFAM" id="SSF63829">
    <property type="entry name" value="Calcium-dependent phosphotriesterase"/>
    <property type="match status" value="1"/>
</dbReference>
<keyword evidence="4" id="KW-1185">Reference proteome</keyword>